<name>A0ACC1HX54_9FUNG</name>
<keyword evidence="2" id="KW-1185">Reference proteome</keyword>
<dbReference type="EMBL" id="JAMZIH010000015">
    <property type="protein sequence ID" value="KAJ1680251.1"/>
    <property type="molecule type" value="Genomic_DNA"/>
</dbReference>
<proteinExistence type="predicted"/>
<protein>
    <submittedName>
        <fullName evidence="1">Uncharacterized protein</fullName>
    </submittedName>
</protein>
<evidence type="ECO:0000313" key="1">
    <source>
        <dbReference type="EMBL" id="KAJ1680251.1"/>
    </source>
</evidence>
<organism evidence="1 2">
    <name type="scientific">Spiromyces aspiralis</name>
    <dbReference type="NCBI Taxonomy" id="68401"/>
    <lineage>
        <taxon>Eukaryota</taxon>
        <taxon>Fungi</taxon>
        <taxon>Fungi incertae sedis</taxon>
        <taxon>Zoopagomycota</taxon>
        <taxon>Kickxellomycotina</taxon>
        <taxon>Kickxellomycetes</taxon>
        <taxon>Kickxellales</taxon>
        <taxon>Kickxellaceae</taxon>
        <taxon>Spiromyces</taxon>
    </lineage>
</organism>
<dbReference type="Proteomes" id="UP001145114">
    <property type="component" value="Unassembled WGS sequence"/>
</dbReference>
<sequence length="108" mass="11304">MALDDTLTQPTQPQSFQHSTQANDLTQPTQPFQLGGGGPAFGVAAASTASAGSSVVALLVPSGRDQQSIHLDSAKQTEYLLGRHSTCDIVIDNELMSSKHCHISIASI</sequence>
<reference evidence="1" key="1">
    <citation type="submission" date="2022-06" db="EMBL/GenBank/DDBJ databases">
        <title>Phylogenomic reconstructions and comparative analyses of Kickxellomycotina fungi.</title>
        <authorList>
            <person name="Reynolds N.K."/>
            <person name="Stajich J.E."/>
            <person name="Barry K."/>
            <person name="Grigoriev I.V."/>
            <person name="Crous P."/>
            <person name="Smith M.E."/>
        </authorList>
    </citation>
    <scope>NUCLEOTIDE SEQUENCE</scope>
    <source>
        <strain evidence="1">RSA 2271</strain>
    </source>
</reference>
<gene>
    <name evidence="1" type="ORF">EV182_000386</name>
</gene>
<comment type="caution">
    <text evidence="1">The sequence shown here is derived from an EMBL/GenBank/DDBJ whole genome shotgun (WGS) entry which is preliminary data.</text>
</comment>
<evidence type="ECO:0000313" key="2">
    <source>
        <dbReference type="Proteomes" id="UP001145114"/>
    </source>
</evidence>
<accession>A0ACC1HX54</accession>